<dbReference type="InterPro" id="IPR009057">
    <property type="entry name" value="Homeodomain-like_sf"/>
</dbReference>
<accession>A0A3N4JG75</accession>
<name>A0A3N4JG75_9PEZI</name>
<evidence type="ECO:0000313" key="1">
    <source>
        <dbReference type="EMBL" id="RPA97275.1"/>
    </source>
</evidence>
<evidence type="ECO:0008006" key="3">
    <source>
        <dbReference type="Google" id="ProtNLM"/>
    </source>
</evidence>
<dbReference type="EMBL" id="ML120406">
    <property type="protein sequence ID" value="RPA97275.1"/>
    <property type="molecule type" value="Genomic_DNA"/>
</dbReference>
<proteinExistence type="predicted"/>
<protein>
    <recommendedName>
        <fullName evidence="3">Transposase IS30-like HTH domain-containing protein</fullName>
    </recommendedName>
</protein>
<dbReference type="AlphaFoldDB" id="A0A3N4JG75"/>
<sequence length="69" mass="8315">MKTREFTCKEHIMVIEKYVLGWSYRQIREALGISKATAYWIMNCWYDENHVNNKQRPGRPKKLSECNGY</sequence>
<dbReference type="OrthoDB" id="5420377at2759"/>
<dbReference type="Proteomes" id="UP000276215">
    <property type="component" value="Unassembled WGS sequence"/>
</dbReference>
<evidence type="ECO:0000313" key="2">
    <source>
        <dbReference type="Proteomes" id="UP000276215"/>
    </source>
</evidence>
<gene>
    <name evidence="1" type="ORF">L873DRAFT_1810092</name>
</gene>
<reference evidence="1 2" key="1">
    <citation type="journal article" date="2018" name="Nat. Ecol. Evol.">
        <title>Pezizomycetes genomes reveal the molecular basis of ectomycorrhizal truffle lifestyle.</title>
        <authorList>
            <person name="Murat C."/>
            <person name="Payen T."/>
            <person name="Noel B."/>
            <person name="Kuo A."/>
            <person name="Morin E."/>
            <person name="Chen J."/>
            <person name="Kohler A."/>
            <person name="Krizsan K."/>
            <person name="Balestrini R."/>
            <person name="Da Silva C."/>
            <person name="Montanini B."/>
            <person name="Hainaut M."/>
            <person name="Levati E."/>
            <person name="Barry K.W."/>
            <person name="Belfiori B."/>
            <person name="Cichocki N."/>
            <person name="Clum A."/>
            <person name="Dockter R.B."/>
            <person name="Fauchery L."/>
            <person name="Guy J."/>
            <person name="Iotti M."/>
            <person name="Le Tacon F."/>
            <person name="Lindquist E.A."/>
            <person name="Lipzen A."/>
            <person name="Malagnac F."/>
            <person name="Mello A."/>
            <person name="Molinier V."/>
            <person name="Miyauchi S."/>
            <person name="Poulain J."/>
            <person name="Riccioni C."/>
            <person name="Rubini A."/>
            <person name="Sitrit Y."/>
            <person name="Splivallo R."/>
            <person name="Traeger S."/>
            <person name="Wang M."/>
            <person name="Zifcakova L."/>
            <person name="Wipf D."/>
            <person name="Zambonelli A."/>
            <person name="Paolocci F."/>
            <person name="Nowrousian M."/>
            <person name="Ottonello S."/>
            <person name="Baldrian P."/>
            <person name="Spatafora J.W."/>
            <person name="Henrissat B."/>
            <person name="Nagy L.G."/>
            <person name="Aury J.M."/>
            <person name="Wincker P."/>
            <person name="Grigoriev I.V."/>
            <person name="Bonfante P."/>
            <person name="Martin F.M."/>
        </authorList>
    </citation>
    <scope>NUCLEOTIDE SEQUENCE [LARGE SCALE GENOMIC DNA]</scope>
    <source>
        <strain evidence="1 2">120613-1</strain>
    </source>
</reference>
<dbReference type="SUPFAM" id="SSF46689">
    <property type="entry name" value="Homeodomain-like"/>
    <property type="match status" value="1"/>
</dbReference>
<keyword evidence="2" id="KW-1185">Reference proteome</keyword>
<organism evidence="1 2">
    <name type="scientific">Choiromyces venosus 120613-1</name>
    <dbReference type="NCBI Taxonomy" id="1336337"/>
    <lineage>
        <taxon>Eukaryota</taxon>
        <taxon>Fungi</taxon>
        <taxon>Dikarya</taxon>
        <taxon>Ascomycota</taxon>
        <taxon>Pezizomycotina</taxon>
        <taxon>Pezizomycetes</taxon>
        <taxon>Pezizales</taxon>
        <taxon>Tuberaceae</taxon>
        <taxon>Choiromyces</taxon>
    </lineage>
</organism>